<accession>A0ACC3NCJ7</accession>
<comment type="caution">
    <text evidence="1">The sequence shown here is derived from an EMBL/GenBank/DDBJ whole genome shotgun (WGS) entry which is preliminary data.</text>
</comment>
<evidence type="ECO:0000313" key="2">
    <source>
        <dbReference type="Proteomes" id="UP001281147"/>
    </source>
</evidence>
<dbReference type="Proteomes" id="UP001281147">
    <property type="component" value="Unassembled WGS sequence"/>
</dbReference>
<evidence type="ECO:0000313" key="1">
    <source>
        <dbReference type="EMBL" id="KAK3714476.1"/>
    </source>
</evidence>
<dbReference type="EMBL" id="JAUTXU010000055">
    <property type="protein sequence ID" value="KAK3714476.1"/>
    <property type="molecule type" value="Genomic_DNA"/>
</dbReference>
<reference evidence="1" key="1">
    <citation type="submission" date="2023-07" db="EMBL/GenBank/DDBJ databases">
        <title>Black Yeasts Isolated from many extreme environments.</title>
        <authorList>
            <person name="Coleine C."/>
            <person name="Stajich J.E."/>
            <person name="Selbmann L."/>
        </authorList>
    </citation>
    <scope>NUCLEOTIDE SEQUENCE</scope>
    <source>
        <strain evidence="1">CCFEE 5714</strain>
    </source>
</reference>
<protein>
    <submittedName>
        <fullName evidence="1">Uncharacterized protein</fullName>
    </submittedName>
</protein>
<gene>
    <name evidence="1" type="ORF">LTR37_007782</name>
</gene>
<organism evidence="1 2">
    <name type="scientific">Vermiconidia calcicola</name>
    <dbReference type="NCBI Taxonomy" id="1690605"/>
    <lineage>
        <taxon>Eukaryota</taxon>
        <taxon>Fungi</taxon>
        <taxon>Dikarya</taxon>
        <taxon>Ascomycota</taxon>
        <taxon>Pezizomycotina</taxon>
        <taxon>Dothideomycetes</taxon>
        <taxon>Dothideomycetidae</taxon>
        <taxon>Mycosphaerellales</taxon>
        <taxon>Extremaceae</taxon>
        <taxon>Vermiconidia</taxon>
    </lineage>
</organism>
<sequence>MTELASSRIASRPLPLRTYSESEAPAGAGEDAESAQNHSRGKSAYLPSGNRRLSVWRPTHYKKHKSGGGSHQSSLPAVPELGDTKLALERTRSNLLSPPITPSKDSVSENSAEFGWTNDVPTYDFSRIDYELDRTRIVGTGLWSIVYFAQPVVRSPTQHGIREFTRPTTPRRRAAAPCSFFAVKVAARPDARDVFLHEAKMLGCLQKSSGSEQYIVPFYGLDYRMFSLVCEGVLGGSLESVSTRLKVMTELERHLELRALFPELASNLISGLRFIHSAGVVHADIKPANVLLDISTRSESSDSVIRARYIDFSASFVSDQGVTANAGGTWDYMAPEQLRIQKDLNTPIFASDVWSLGMTLLSIIVGGSPYAAACGSNVFMLREAIKTGDALRFARADPVVQKRMAACQDFVDCCRLALQKDPARRSTTAAWERWFEVQEME</sequence>
<name>A0ACC3NCJ7_9PEZI</name>
<keyword evidence="2" id="KW-1185">Reference proteome</keyword>
<proteinExistence type="predicted"/>